<keyword evidence="5" id="KW-0677">Repeat</keyword>
<evidence type="ECO:0000256" key="5">
    <source>
        <dbReference type="ARBA" id="ARBA00022737"/>
    </source>
</evidence>
<dbReference type="AlphaFoldDB" id="A0AAN6ZC24"/>
<dbReference type="Pfam" id="PF01485">
    <property type="entry name" value="IBR"/>
    <property type="match status" value="2"/>
</dbReference>
<evidence type="ECO:0000256" key="7">
    <source>
        <dbReference type="ARBA" id="ARBA00022786"/>
    </source>
</evidence>
<keyword evidence="6" id="KW-0863">Zinc-finger</keyword>
<evidence type="ECO:0000256" key="3">
    <source>
        <dbReference type="ARBA" id="ARBA00022679"/>
    </source>
</evidence>
<evidence type="ECO:0000313" key="12">
    <source>
        <dbReference type="EMBL" id="KAK4132308.1"/>
    </source>
</evidence>
<proteinExistence type="predicted"/>
<organism evidence="12 13">
    <name type="scientific">Trichocladium antarcticum</name>
    <dbReference type="NCBI Taxonomy" id="1450529"/>
    <lineage>
        <taxon>Eukaryota</taxon>
        <taxon>Fungi</taxon>
        <taxon>Dikarya</taxon>
        <taxon>Ascomycota</taxon>
        <taxon>Pezizomycotina</taxon>
        <taxon>Sordariomycetes</taxon>
        <taxon>Sordariomycetidae</taxon>
        <taxon>Sordariales</taxon>
        <taxon>Chaetomiaceae</taxon>
        <taxon>Trichocladium</taxon>
    </lineage>
</organism>
<keyword evidence="7" id="KW-0833">Ubl conjugation pathway</keyword>
<dbReference type="CDD" id="cd20335">
    <property type="entry name" value="BRcat_RBR"/>
    <property type="match status" value="1"/>
</dbReference>
<dbReference type="SUPFAM" id="SSF57850">
    <property type="entry name" value="RING/U-box"/>
    <property type="match status" value="1"/>
</dbReference>
<keyword evidence="10" id="KW-0472">Membrane</keyword>
<dbReference type="EC" id="2.3.2.31" evidence="2"/>
<dbReference type="GO" id="GO:0016567">
    <property type="term" value="P:protein ubiquitination"/>
    <property type="evidence" value="ECO:0007669"/>
    <property type="project" value="InterPro"/>
</dbReference>
<dbReference type="CDD" id="cd22584">
    <property type="entry name" value="Rcat_RBR_unk"/>
    <property type="match status" value="1"/>
</dbReference>
<keyword evidence="13" id="KW-1185">Reference proteome</keyword>
<evidence type="ECO:0000259" key="11">
    <source>
        <dbReference type="PROSITE" id="PS51873"/>
    </source>
</evidence>
<evidence type="ECO:0000256" key="8">
    <source>
        <dbReference type="ARBA" id="ARBA00022833"/>
    </source>
</evidence>
<evidence type="ECO:0000256" key="10">
    <source>
        <dbReference type="SAM" id="Phobius"/>
    </source>
</evidence>
<keyword evidence="4" id="KW-0479">Metal-binding</keyword>
<dbReference type="PROSITE" id="PS51873">
    <property type="entry name" value="TRIAD"/>
    <property type="match status" value="1"/>
</dbReference>
<dbReference type="Gene3D" id="1.20.120.1750">
    <property type="match status" value="1"/>
</dbReference>
<comment type="caution">
    <text evidence="12">The sequence shown here is derived from an EMBL/GenBank/DDBJ whole genome shotgun (WGS) entry which is preliminary data.</text>
</comment>
<reference evidence="12" key="2">
    <citation type="submission" date="2023-05" db="EMBL/GenBank/DDBJ databases">
        <authorList>
            <consortium name="Lawrence Berkeley National Laboratory"/>
            <person name="Steindorff A."/>
            <person name="Hensen N."/>
            <person name="Bonometti L."/>
            <person name="Westerberg I."/>
            <person name="Brannstrom I.O."/>
            <person name="Guillou S."/>
            <person name="Cros-Aarteil S."/>
            <person name="Calhoun S."/>
            <person name="Haridas S."/>
            <person name="Kuo A."/>
            <person name="Mondo S."/>
            <person name="Pangilinan J."/>
            <person name="Riley R."/>
            <person name="Labutti K."/>
            <person name="Andreopoulos B."/>
            <person name="Lipzen A."/>
            <person name="Chen C."/>
            <person name="Yanf M."/>
            <person name="Daum C."/>
            <person name="Ng V."/>
            <person name="Clum A."/>
            <person name="Ohm R."/>
            <person name="Martin F."/>
            <person name="Silar P."/>
            <person name="Natvig D."/>
            <person name="Lalanne C."/>
            <person name="Gautier V."/>
            <person name="Ament-Velasquez S.L."/>
            <person name="Kruys A."/>
            <person name="Hutchinson M.I."/>
            <person name="Powell A.J."/>
            <person name="Barry K."/>
            <person name="Miller A.N."/>
            <person name="Grigoriev I.V."/>
            <person name="Debuchy R."/>
            <person name="Gladieux P."/>
            <person name="Thoren M.H."/>
            <person name="Johannesson H."/>
        </authorList>
    </citation>
    <scope>NUCLEOTIDE SEQUENCE</scope>
    <source>
        <strain evidence="12">CBS 123565</strain>
    </source>
</reference>
<dbReference type="GO" id="GO:0008270">
    <property type="term" value="F:zinc ion binding"/>
    <property type="evidence" value="ECO:0007669"/>
    <property type="project" value="UniProtKB-KW"/>
</dbReference>
<reference evidence="12" key="1">
    <citation type="journal article" date="2023" name="Mol. Phylogenet. Evol.">
        <title>Genome-scale phylogeny and comparative genomics of the fungal order Sordariales.</title>
        <authorList>
            <person name="Hensen N."/>
            <person name="Bonometti L."/>
            <person name="Westerberg I."/>
            <person name="Brannstrom I.O."/>
            <person name="Guillou S."/>
            <person name="Cros-Aarteil S."/>
            <person name="Calhoun S."/>
            <person name="Haridas S."/>
            <person name="Kuo A."/>
            <person name="Mondo S."/>
            <person name="Pangilinan J."/>
            <person name="Riley R."/>
            <person name="LaButti K."/>
            <person name="Andreopoulos B."/>
            <person name="Lipzen A."/>
            <person name="Chen C."/>
            <person name="Yan M."/>
            <person name="Daum C."/>
            <person name="Ng V."/>
            <person name="Clum A."/>
            <person name="Steindorff A."/>
            <person name="Ohm R.A."/>
            <person name="Martin F."/>
            <person name="Silar P."/>
            <person name="Natvig D.O."/>
            <person name="Lalanne C."/>
            <person name="Gautier V."/>
            <person name="Ament-Velasquez S.L."/>
            <person name="Kruys A."/>
            <person name="Hutchinson M.I."/>
            <person name="Powell A.J."/>
            <person name="Barry K."/>
            <person name="Miller A.N."/>
            <person name="Grigoriev I.V."/>
            <person name="Debuchy R."/>
            <person name="Gladieux P."/>
            <person name="Hiltunen Thoren M."/>
            <person name="Johannesson H."/>
        </authorList>
    </citation>
    <scope>NUCLEOTIDE SEQUENCE</scope>
    <source>
        <strain evidence="12">CBS 123565</strain>
    </source>
</reference>
<gene>
    <name evidence="12" type="ORF">BT67DRAFT_85533</name>
</gene>
<dbReference type="PANTHER" id="PTHR11685">
    <property type="entry name" value="RBR FAMILY RING FINGER AND IBR DOMAIN-CONTAINING"/>
    <property type="match status" value="1"/>
</dbReference>
<accession>A0AAN6ZC24</accession>
<evidence type="ECO:0000256" key="6">
    <source>
        <dbReference type="ARBA" id="ARBA00022771"/>
    </source>
</evidence>
<dbReference type="Proteomes" id="UP001304895">
    <property type="component" value="Unassembled WGS sequence"/>
</dbReference>
<keyword evidence="8" id="KW-0862">Zinc</keyword>
<evidence type="ECO:0000313" key="13">
    <source>
        <dbReference type="Proteomes" id="UP001304895"/>
    </source>
</evidence>
<dbReference type="GO" id="GO:0061630">
    <property type="term" value="F:ubiquitin protein ligase activity"/>
    <property type="evidence" value="ECO:0007669"/>
    <property type="project" value="UniProtKB-EC"/>
</dbReference>
<keyword evidence="10" id="KW-1133">Transmembrane helix</keyword>
<evidence type="ECO:0000256" key="9">
    <source>
        <dbReference type="SAM" id="MobiDB-lite"/>
    </source>
</evidence>
<evidence type="ECO:0000256" key="2">
    <source>
        <dbReference type="ARBA" id="ARBA00012251"/>
    </source>
</evidence>
<dbReference type="InterPro" id="IPR002867">
    <property type="entry name" value="IBR_dom"/>
</dbReference>
<evidence type="ECO:0000256" key="4">
    <source>
        <dbReference type="ARBA" id="ARBA00022723"/>
    </source>
</evidence>
<dbReference type="EMBL" id="MU853418">
    <property type="protein sequence ID" value="KAK4132308.1"/>
    <property type="molecule type" value="Genomic_DNA"/>
</dbReference>
<keyword evidence="3" id="KW-0808">Transferase</keyword>
<sequence>MLPSELYVALYSVLFIVVCWIAQRYNLVPEMASVLQRALFPPPNQPTASTVEEDATTGPAWLAGSTALVGSAKGVPAAVQHDQDIAKSTRSSVEVTTQQALECQDKGKRKAGGEGVLKGEEEEVDILAYPPPDSLVKFPSSAPETIKTVIQSALENVTQQARIEKERVETAAVQVETSLQRDAEEDAKGKARAITDTPELTVPSINVADAVDPTPDAGPTESMGDEGSLKSTGRPRSGLRRIFHHLVEKGETRGETSAQTYDMLPSGAGDVADPPSPFTQFIYKHLHAKPSQRADQDSEEAACVSCFEELPPKALIKTACHPYCKVCFNLLITTAINNPAQWPPKCCLNPIPHRTITKHATRNLAKNYKLKQAEFAQPGPDRLYCPTPDCGIYIAPRRPTTAHTRKKHTARCARGHRTCLACGAPAHPTPAHCPRAANPSTAAAPEEIAEIAEIAEIDRLAAEEGWRRCPDCGILVEHGAACQHMTCPCGGQFCYVCGARWRTCACTAAQLDGIKALAGVRR</sequence>
<name>A0AAN6ZC24_9PEZI</name>
<keyword evidence="10" id="KW-0812">Transmembrane</keyword>
<dbReference type="InterPro" id="IPR044066">
    <property type="entry name" value="TRIAD_supradom"/>
</dbReference>
<feature type="domain" description="RING-type" evidence="11">
    <location>
        <begin position="299"/>
        <end position="520"/>
    </location>
</feature>
<comment type="catalytic activity">
    <reaction evidence="1">
        <text>[E2 ubiquitin-conjugating enzyme]-S-ubiquitinyl-L-cysteine + [acceptor protein]-L-lysine = [E2 ubiquitin-conjugating enzyme]-L-cysteine + [acceptor protein]-N(6)-ubiquitinyl-L-lysine.</text>
        <dbReference type="EC" id="2.3.2.31"/>
    </reaction>
</comment>
<dbReference type="InterPro" id="IPR031127">
    <property type="entry name" value="E3_UB_ligase_RBR"/>
</dbReference>
<protein>
    <recommendedName>
        <fullName evidence="2">RBR-type E3 ubiquitin transferase</fullName>
        <ecNumber evidence="2">2.3.2.31</ecNumber>
    </recommendedName>
</protein>
<feature type="region of interest" description="Disordered" evidence="9">
    <location>
        <begin position="208"/>
        <end position="236"/>
    </location>
</feature>
<feature type="non-terminal residue" evidence="12">
    <location>
        <position position="522"/>
    </location>
</feature>
<evidence type="ECO:0000256" key="1">
    <source>
        <dbReference type="ARBA" id="ARBA00001798"/>
    </source>
</evidence>
<feature type="transmembrane region" description="Helical" evidence="10">
    <location>
        <begin position="6"/>
        <end position="27"/>
    </location>
</feature>